<keyword evidence="2" id="KW-1185">Reference proteome</keyword>
<dbReference type="EMBL" id="BPLR01009151">
    <property type="protein sequence ID" value="GIY29904.1"/>
    <property type="molecule type" value="Genomic_DNA"/>
</dbReference>
<name>A0AAV4SAB1_CAEEX</name>
<gene>
    <name evidence="1" type="ORF">CEXT_621291</name>
</gene>
<dbReference type="Proteomes" id="UP001054945">
    <property type="component" value="Unassembled WGS sequence"/>
</dbReference>
<sequence length="101" mass="11738">MEQHLILLPKNWTIKELCSQNQTLGTIICFSLPLQKYCQKQRKHFSHALKFLASASEAAHDGLAKQKTTFMRNAKLLIVESIHRYKQRSSFLLVRMPPFPI</sequence>
<comment type="caution">
    <text evidence="1">The sequence shown here is derived from an EMBL/GenBank/DDBJ whole genome shotgun (WGS) entry which is preliminary data.</text>
</comment>
<proteinExistence type="predicted"/>
<evidence type="ECO:0000313" key="2">
    <source>
        <dbReference type="Proteomes" id="UP001054945"/>
    </source>
</evidence>
<dbReference type="AlphaFoldDB" id="A0AAV4SAB1"/>
<evidence type="ECO:0000313" key="1">
    <source>
        <dbReference type="EMBL" id="GIY29904.1"/>
    </source>
</evidence>
<protein>
    <submittedName>
        <fullName evidence="1">Uncharacterized protein</fullName>
    </submittedName>
</protein>
<accession>A0AAV4SAB1</accession>
<reference evidence="1 2" key="1">
    <citation type="submission" date="2021-06" db="EMBL/GenBank/DDBJ databases">
        <title>Caerostris extrusa draft genome.</title>
        <authorList>
            <person name="Kono N."/>
            <person name="Arakawa K."/>
        </authorList>
    </citation>
    <scope>NUCLEOTIDE SEQUENCE [LARGE SCALE GENOMIC DNA]</scope>
</reference>
<organism evidence="1 2">
    <name type="scientific">Caerostris extrusa</name>
    <name type="common">Bark spider</name>
    <name type="synonym">Caerostris bankana</name>
    <dbReference type="NCBI Taxonomy" id="172846"/>
    <lineage>
        <taxon>Eukaryota</taxon>
        <taxon>Metazoa</taxon>
        <taxon>Ecdysozoa</taxon>
        <taxon>Arthropoda</taxon>
        <taxon>Chelicerata</taxon>
        <taxon>Arachnida</taxon>
        <taxon>Araneae</taxon>
        <taxon>Araneomorphae</taxon>
        <taxon>Entelegynae</taxon>
        <taxon>Araneoidea</taxon>
        <taxon>Araneidae</taxon>
        <taxon>Caerostris</taxon>
    </lineage>
</organism>